<dbReference type="EMBL" id="BDGG01000001">
    <property type="protein sequence ID" value="GAU87289.1"/>
    <property type="molecule type" value="Genomic_DNA"/>
</dbReference>
<evidence type="ECO:0000256" key="4">
    <source>
        <dbReference type="ARBA" id="ARBA00022490"/>
    </source>
</evidence>
<dbReference type="AlphaFoldDB" id="A0A1D1UBS7"/>
<proteinExistence type="inferred from homology"/>
<dbReference type="GO" id="GO:0003356">
    <property type="term" value="P:regulation of cilium beat frequency"/>
    <property type="evidence" value="ECO:0007669"/>
    <property type="project" value="TreeGrafter"/>
</dbReference>
<organism evidence="10 11">
    <name type="scientific">Ramazzottius varieornatus</name>
    <name type="common">Water bear</name>
    <name type="synonym">Tardigrade</name>
    <dbReference type="NCBI Taxonomy" id="947166"/>
    <lineage>
        <taxon>Eukaryota</taxon>
        <taxon>Metazoa</taxon>
        <taxon>Ecdysozoa</taxon>
        <taxon>Tardigrada</taxon>
        <taxon>Eutardigrada</taxon>
        <taxon>Parachela</taxon>
        <taxon>Hypsibioidea</taxon>
        <taxon>Ramazzottiidae</taxon>
        <taxon>Ramazzottius</taxon>
    </lineage>
</organism>
<accession>A0A1D1UBS7</accession>
<evidence type="ECO:0000256" key="5">
    <source>
        <dbReference type="ARBA" id="ARBA00022794"/>
    </source>
</evidence>
<dbReference type="PANTHER" id="PTHR21442:SF0">
    <property type="entry name" value="CILIA- AND FLAGELLA-ASSOCIATED PROTEIN 206"/>
    <property type="match status" value="1"/>
</dbReference>
<comment type="function">
    <text evidence="9">Essential for sperm motility and is involved in the regulation of the beating frequency of motile cilia on the epithelial cells of the respiratory tract. Required for the establishment of radial spokes in sperm flagella.</text>
</comment>
<dbReference type="Proteomes" id="UP000186922">
    <property type="component" value="Unassembled WGS sequence"/>
</dbReference>
<evidence type="ECO:0000256" key="7">
    <source>
        <dbReference type="ARBA" id="ARBA00023212"/>
    </source>
</evidence>
<keyword evidence="8" id="KW-0966">Cell projection</keyword>
<keyword evidence="11" id="KW-1185">Reference proteome</keyword>
<reference evidence="10 11" key="1">
    <citation type="journal article" date="2016" name="Nat. Commun.">
        <title>Extremotolerant tardigrade genome and improved radiotolerance of human cultured cells by tardigrade-unique protein.</title>
        <authorList>
            <person name="Hashimoto T."/>
            <person name="Horikawa D.D."/>
            <person name="Saito Y."/>
            <person name="Kuwahara H."/>
            <person name="Kozuka-Hata H."/>
            <person name="Shin-I T."/>
            <person name="Minakuchi Y."/>
            <person name="Ohishi K."/>
            <person name="Motoyama A."/>
            <person name="Aizu T."/>
            <person name="Enomoto A."/>
            <person name="Kondo K."/>
            <person name="Tanaka S."/>
            <person name="Hara Y."/>
            <person name="Koshikawa S."/>
            <person name="Sagara H."/>
            <person name="Miura T."/>
            <person name="Yokobori S."/>
            <person name="Miyagawa K."/>
            <person name="Suzuki Y."/>
            <person name="Kubo T."/>
            <person name="Oyama M."/>
            <person name="Kohara Y."/>
            <person name="Fujiyama A."/>
            <person name="Arakawa K."/>
            <person name="Katayama T."/>
            <person name="Toyoda A."/>
            <person name="Kunieda T."/>
        </authorList>
    </citation>
    <scope>NUCLEOTIDE SEQUENCE [LARGE SCALE GENOMIC DNA]</scope>
    <source>
        <strain evidence="10 11">YOKOZUNA-1</strain>
    </source>
</reference>
<dbReference type="STRING" id="947166.A0A1D1UBS7"/>
<dbReference type="PANTHER" id="PTHR21442">
    <property type="entry name" value="CILIA- AND FLAGELLA-ASSOCIATED PROTEIN 206"/>
    <property type="match status" value="1"/>
</dbReference>
<dbReference type="OrthoDB" id="10251073at2759"/>
<sequence>MSGEDEAHAEVAAGNVLPLWVIVDGITKYCTRNGIAMSKPLAEHLVLQAQTVALVNSVVANSVVANSVEETKLATLTKDNLQTLTEACIKKFQNEPFAIAAAELQIYLDVSFPTRECFLNELRHQQDKDCYVLLDDILNTTVASKWELEQLTKKIVTYVIVRSFLGDLKDIAVFKDCAAALSSIWPEGTVNRFSNLSREKKKIELQDYLYLSSGVRLFNREKQQGGVGISDGN</sequence>
<evidence type="ECO:0000256" key="2">
    <source>
        <dbReference type="ARBA" id="ARBA00010500"/>
    </source>
</evidence>
<keyword evidence="6" id="KW-0969">Cilium</keyword>
<keyword evidence="7" id="KW-0206">Cytoskeleton</keyword>
<dbReference type="GO" id="GO:0036064">
    <property type="term" value="C:ciliary basal body"/>
    <property type="evidence" value="ECO:0007669"/>
    <property type="project" value="TreeGrafter"/>
</dbReference>
<evidence type="ECO:0000313" key="10">
    <source>
        <dbReference type="EMBL" id="GAU87289.1"/>
    </source>
</evidence>
<dbReference type="GO" id="GO:0005930">
    <property type="term" value="C:axoneme"/>
    <property type="evidence" value="ECO:0007669"/>
    <property type="project" value="UniProtKB-SubCell"/>
</dbReference>
<evidence type="ECO:0000256" key="3">
    <source>
        <dbReference type="ARBA" id="ARBA00021602"/>
    </source>
</evidence>
<dbReference type="GO" id="GO:0030030">
    <property type="term" value="P:cell projection organization"/>
    <property type="evidence" value="ECO:0007669"/>
    <property type="project" value="UniProtKB-KW"/>
</dbReference>
<evidence type="ECO:0000256" key="6">
    <source>
        <dbReference type="ARBA" id="ARBA00023069"/>
    </source>
</evidence>
<protein>
    <recommendedName>
        <fullName evidence="3">Cilia- and flagella-associated protein 206</fullName>
    </recommendedName>
</protein>
<evidence type="ECO:0000256" key="8">
    <source>
        <dbReference type="ARBA" id="ARBA00023273"/>
    </source>
</evidence>
<gene>
    <name evidence="10" type="primary">RvY_00168-1</name>
    <name evidence="10" type="synonym">RvY_00168.1</name>
    <name evidence="10" type="ORF">RvY_00168</name>
</gene>
<comment type="subcellular location">
    <subcellularLocation>
        <location evidence="1">Cytoplasm</location>
        <location evidence="1">Cytoskeleton</location>
        <location evidence="1">Cilium axoneme</location>
    </subcellularLocation>
</comment>
<keyword evidence="4" id="KW-0963">Cytoplasm</keyword>
<comment type="caution">
    <text evidence="10">The sequence shown here is derived from an EMBL/GenBank/DDBJ whole genome shotgun (WGS) entry which is preliminary data.</text>
</comment>
<dbReference type="InterPro" id="IPR021897">
    <property type="entry name" value="FAP206"/>
</dbReference>
<keyword evidence="5" id="KW-0970">Cilium biogenesis/degradation</keyword>
<comment type="similarity">
    <text evidence="2">Belongs to the CFAP206 family.</text>
</comment>
<evidence type="ECO:0000256" key="1">
    <source>
        <dbReference type="ARBA" id="ARBA00004430"/>
    </source>
</evidence>
<name>A0A1D1UBS7_RAMVA</name>
<evidence type="ECO:0000256" key="9">
    <source>
        <dbReference type="ARBA" id="ARBA00045321"/>
    </source>
</evidence>
<evidence type="ECO:0000313" key="11">
    <source>
        <dbReference type="Proteomes" id="UP000186922"/>
    </source>
</evidence>